<evidence type="ECO:0000313" key="3">
    <source>
        <dbReference type="Proteomes" id="UP001138997"/>
    </source>
</evidence>
<feature type="transmembrane region" description="Helical" evidence="1">
    <location>
        <begin position="102"/>
        <end position="130"/>
    </location>
</feature>
<protein>
    <submittedName>
        <fullName evidence="2">ABC transporter permease</fullName>
    </submittedName>
</protein>
<organism evidence="2 3">
    <name type="scientific">Kineosporia babensis</name>
    <dbReference type="NCBI Taxonomy" id="499548"/>
    <lineage>
        <taxon>Bacteria</taxon>
        <taxon>Bacillati</taxon>
        <taxon>Actinomycetota</taxon>
        <taxon>Actinomycetes</taxon>
        <taxon>Kineosporiales</taxon>
        <taxon>Kineosporiaceae</taxon>
        <taxon>Kineosporia</taxon>
    </lineage>
</organism>
<dbReference type="GO" id="GO:0140359">
    <property type="term" value="F:ABC-type transporter activity"/>
    <property type="evidence" value="ECO:0007669"/>
    <property type="project" value="InterPro"/>
</dbReference>
<dbReference type="GO" id="GO:0005886">
    <property type="term" value="C:plasma membrane"/>
    <property type="evidence" value="ECO:0007669"/>
    <property type="project" value="UniProtKB-SubCell"/>
</dbReference>
<accession>A0A9X1SUI6</accession>
<feature type="transmembrane region" description="Helical" evidence="1">
    <location>
        <begin position="184"/>
        <end position="205"/>
    </location>
</feature>
<dbReference type="AlphaFoldDB" id="A0A9X1SUI6"/>
<dbReference type="RefSeq" id="WP_231441270.1">
    <property type="nucleotide sequence ID" value="NZ_JAJOMB010000005.1"/>
</dbReference>
<feature type="transmembrane region" description="Helical" evidence="1">
    <location>
        <begin position="12"/>
        <end position="35"/>
    </location>
</feature>
<feature type="transmembrane region" description="Helical" evidence="1">
    <location>
        <begin position="150"/>
        <end position="177"/>
    </location>
</feature>
<evidence type="ECO:0000313" key="2">
    <source>
        <dbReference type="EMBL" id="MCD5311755.1"/>
    </source>
</evidence>
<comment type="caution">
    <text evidence="2">The sequence shown here is derived from an EMBL/GenBank/DDBJ whole genome shotgun (WGS) entry which is preliminary data.</text>
</comment>
<dbReference type="Pfam" id="PF12679">
    <property type="entry name" value="ABC2_membrane_2"/>
    <property type="match status" value="1"/>
</dbReference>
<keyword evidence="1" id="KW-0472">Membrane</keyword>
<name>A0A9X1SUI6_9ACTN</name>
<evidence type="ECO:0000256" key="1">
    <source>
        <dbReference type="SAM" id="Phobius"/>
    </source>
</evidence>
<sequence>MIWLSYRQTRLQLSIGLVTLAVVAAGLALTGPHLAELAKTEKFLQQASDGVANSFLYVATILLTYGLPALIGGFWGAPLVAREIESGTHRLAWTQGVSRTRWLAFRLGIGATAVLAVSGLLTLAITWWAGPMDKAMPIEGPTGVFSFYRMSPFLFGVRGVAPIGWALFAFALGVVVGMLARRTLVALGVTMALLVVLQVCVPMFVRAHLAAPVDAVVPITLENLRGLEGRPDGAGEVTLETFHISGAGPADWILDDETVDRNGLIPASLPSYVSGCMPEPGLNPDPASSVQRAKQACIDRLSAEGYQQHIIYHPESRFWALQWREAGLLAGGALLLSGFAFWRIRQDP</sequence>
<feature type="transmembrane region" description="Helical" evidence="1">
    <location>
        <begin position="55"/>
        <end position="81"/>
    </location>
</feature>
<proteinExistence type="predicted"/>
<dbReference type="EMBL" id="JAJOMB010000005">
    <property type="protein sequence ID" value="MCD5311755.1"/>
    <property type="molecule type" value="Genomic_DNA"/>
</dbReference>
<keyword evidence="1" id="KW-0812">Transmembrane</keyword>
<gene>
    <name evidence="2" type="ORF">LR394_12665</name>
</gene>
<keyword evidence="3" id="KW-1185">Reference proteome</keyword>
<reference evidence="2" key="1">
    <citation type="submission" date="2021-11" db="EMBL/GenBank/DDBJ databases">
        <title>Streptomyces corallinus and Kineosporia corallina sp. nov., two new coral-derived marine actinobacteria.</title>
        <authorList>
            <person name="Buangrab K."/>
            <person name="Sutthacheep M."/>
            <person name="Yeemin T."/>
            <person name="Harunari E."/>
            <person name="Igarashi Y."/>
            <person name="Sripreechasak P."/>
            <person name="Kanchanasin P."/>
            <person name="Tanasupawat S."/>
            <person name="Phongsopitanun W."/>
        </authorList>
    </citation>
    <scope>NUCLEOTIDE SEQUENCE</scope>
    <source>
        <strain evidence="2">JCM 31032</strain>
    </source>
</reference>
<keyword evidence="1" id="KW-1133">Transmembrane helix</keyword>
<dbReference type="Proteomes" id="UP001138997">
    <property type="component" value="Unassembled WGS sequence"/>
</dbReference>